<dbReference type="InterPro" id="IPR038592">
    <property type="entry name" value="CheD-like_sf"/>
</dbReference>
<dbReference type="InterPro" id="IPR005659">
    <property type="entry name" value="Chemorcpt_Glu_NH3ase_CheD"/>
</dbReference>
<evidence type="ECO:0000313" key="5">
    <source>
        <dbReference type="Proteomes" id="UP000823937"/>
    </source>
</evidence>
<proteinExistence type="inferred from homology"/>
<gene>
    <name evidence="3" type="primary">cheD</name>
    <name evidence="4" type="ORF">H9895_11845</name>
</gene>
<organism evidence="4 5">
    <name type="scientific">Candidatus Pseudogracilibacillus intestinigallinarum</name>
    <dbReference type="NCBI Taxonomy" id="2838742"/>
    <lineage>
        <taxon>Bacteria</taxon>
        <taxon>Bacillati</taxon>
        <taxon>Bacillota</taxon>
        <taxon>Bacilli</taxon>
        <taxon>Bacillales</taxon>
        <taxon>Bacillaceae</taxon>
        <taxon>Pseudogracilibacillus</taxon>
    </lineage>
</organism>
<name>A0A9D1PQM0_9BACI</name>
<dbReference type="EMBL" id="DXHX01000169">
    <property type="protein sequence ID" value="HIV75758.1"/>
    <property type="molecule type" value="Genomic_DNA"/>
</dbReference>
<protein>
    <recommendedName>
        <fullName evidence="3">Probable chemoreceptor glutamine deamidase CheD</fullName>
        <ecNumber evidence="3">3.5.1.44</ecNumber>
    </recommendedName>
</protein>
<dbReference type="Pfam" id="PF03975">
    <property type="entry name" value="CheD"/>
    <property type="match status" value="1"/>
</dbReference>
<accession>A0A9D1PQM0</accession>
<dbReference type="SUPFAM" id="SSF64438">
    <property type="entry name" value="CNF1/YfiH-like putative cysteine hydrolases"/>
    <property type="match status" value="1"/>
</dbReference>
<keyword evidence="2 3" id="KW-0378">Hydrolase</keyword>
<comment type="function">
    <text evidence="3">Probably deamidates glutamine residues to glutamate on methyl-accepting chemotaxis receptors (MCPs), playing an important role in chemotaxis.</text>
</comment>
<evidence type="ECO:0000256" key="2">
    <source>
        <dbReference type="ARBA" id="ARBA00022801"/>
    </source>
</evidence>
<dbReference type="Gene3D" id="3.30.1330.200">
    <property type="match status" value="1"/>
</dbReference>
<keyword evidence="1 3" id="KW-0145">Chemotaxis</keyword>
<dbReference type="GO" id="GO:0050568">
    <property type="term" value="F:protein-glutamine glutaminase activity"/>
    <property type="evidence" value="ECO:0007669"/>
    <property type="project" value="UniProtKB-UniRule"/>
</dbReference>
<comment type="similarity">
    <text evidence="3">Belongs to the CheD family.</text>
</comment>
<dbReference type="EC" id="3.5.1.44" evidence="3"/>
<evidence type="ECO:0000256" key="1">
    <source>
        <dbReference type="ARBA" id="ARBA00022500"/>
    </source>
</evidence>
<comment type="catalytic activity">
    <reaction evidence="3">
        <text>L-glutaminyl-[protein] + H2O = L-glutamyl-[protein] + NH4(+)</text>
        <dbReference type="Rhea" id="RHEA:16441"/>
        <dbReference type="Rhea" id="RHEA-COMP:10207"/>
        <dbReference type="Rhea" id="RHEA-COMP:10208"/>
        <dbReference type="ChEBI" id="CHEBI:15377"/>
        <dbReference type="ChEBI" id="CHEBI:28938"/>
        <dbReference type="ChEBI" id="CHEBI:29973"/>
        <dbReference type="ChEBI" id="CHEBI:30011"/>
        <dbReference type="EC" id="3.5.1.44"/>
    </reaction>
</comment>
<dbReference type="Proteomes" id="UP000823937">
    <property type="component" value="Unassembled WGS sequence"/>
</dbReference>
<sequence>MTQTKKVIKVGIADLNIAKSPDVIRTSGLGSCVGVVVYDLNEQIAGMSHIMLPDSQVTKQTVMNEYKYADTAIDILIEKLLAQHARKLLLKAKIAGGAQMFQMNSSSDVMRIGPRNVDAVIDRLKQHQIPIIASDVGGSNGRTIEFDPSTGELHIRTVSKDEKII</sequence>
<reference evidence="4" key="1">
    <citation type="journal article" date="2021" name="PeerJ">
        <title>Extensive microbial diversity within the chicken gut microbiome revealed by metagenomics and culture.</title>
        <authorList>
            <person name="Gilroy R."/>
            <person name="Ravi A."/>
            <person name="Getino M."/>
            <person name="Pursley I."/>
            <person name="Horton D.L."/>
            <person name="Alikhan N.F."/>
            <person name="Baker D."/>
            <person name="Gharbi K."/>
            <person name="Hall N."/>
            <person name="Watson M."/>
            <person name="Adriaenssens E.M."/>
            <person name="Foster-Nyarko E."/>
            <person name="Jarju S."/>
            <person name="Secka A."/>
            <person name="Antonio M."/>
            <person name="Oren A."/>
            <person name="Chaudhuri R.R."/>
            <person name="La Ragione R."/>
            <person name="Hildebrand F."/>
            <person name="Pallen M.J."/>
        </authorList>
    </citation>
    <scope>NUCLEOTIDE SEQUENCE</scope>
    <source>
        <strain evidence="4">CHK169-2315</strain>
    </source>
</reference>
<reference evidence="4" key="2">
    <citation type="submission" date="2021-04" db="EMBL/GenBank/DDBJ databases">
        <authorList>
            <person name="Gilroy R."/>
        </authorList>
    </citation>
    <scope>NUCLEOTIDE SEQUENCE</scope>
    <source>
        <strain evidence="4">CHK169-2315</strain>
    </source>
</reference>
<dbReference type="InterPro" id="IPR011324">
    <property type="entry name" value="Cytotoxic_necrot_fac-like_cat"/>
</dbReference>
<evidence type="ECO:0000313" key="4">
    <source>
        <dbReference type="EMBL" id="HIV75758.1"/>
    </source>
</evidence>
<dbReference type="HAMAP" id="MF_01440">
    <property type="entry name" value="CheD"/>
    <property type="match status" value="1"/>
</dbReference>
<dbReference type="AlphaFoldDB" id="A0A9D1PQM0"/>
<dbReference type="CDD" id="cd16352">
    <property type="entry name" value="CheD"/>
    <property type="match status" value="1"/>
</dbReference>
<dbReference type="GO" id="GO:0006935">
    <property type="term" value="P:chemotaxis"/>
    <property type="evidence" value="ECO:0007669"/>
    <property type="project" value="UniProtKB-UniRule"/>
</dbReference>
<dbReference type="PANTHER" id="PTHR35147">
    <property type="entry name" value="CHEMORECEPTOR GLUTAMINE DEAMIDASE CHED-RELATED"/>
    <property type="match status" value="1"/>
</dbReference>
<evidence type="ECO:0000256" key="3">
    <source>
        <dbReference type="HAMAP-Rule" id="MF_01440"/>
    </source>
</evidence>
<dbReference type="PANTHER" id="PTHR35147:SF1">
    <property type="entry name" value="CHEMORECEPTOR GLUTAMINE DEAMIDASE CHED-RELATED"/>
    <property type="match status" value="1"/>
</dbReference>
<comment type="caution">
    <text evidence="4">The sequence shown here is derived from an EMBL/GenBank/DDBJ whole genome shotgun (WGS) entry which is preliminary data.</text>
</comment>